<feature type="transmembrane region" description="Helical" evidence="1">
    <location>
        <begin position="293"/>
        <end position="317"/>
    </location>
</feature>
<evidence type="ECO:0000313" key="4">
    <source>
        <dbReference type="Proteomes" id="UP000812031"/>
    </source>
</evidence>
<reference evidence="3 4" key="1">
    <citation type="submission" date="2021-07" db="EMBL/GenBank/DDBJ databases">
        <title>Flavobacterium sp. nov. isolated from sediment on the Taihu Lake.</title>
        <authorList>
            <person name="Qu J.-H."/>
        </authorList>
    </citation>
    <scope>NUCLEOTIDE SEQUENCE [LARGE SCALE GENOMIC DNA]</scope>
    <source>
        <strain evidence="3 4">NAS39</strain>
    </source>
</reference>
<evidence type="ECO:0000256" key="1">
    <source>
        <dbReference type="SAM" id="Phobius"/>
    </source>
</evidence>
<dbReference type="InterPro" id="IPR001173">
    <property type="entry name" value="Glyco_trans_2-like"/>
</dbReference>
<dbReference type="EMBL" id="JAHWYN010000005">
    <property type="protein sequence ID" value="MBW4360367.1"/>
    <property type="molecule type" value="Genomic_DNA"/>
</dbReference>
<dbReference type="PANTHER" id="PTHR22916">
    <property type="entry name" value="GLYCOSYLTRANSFERASE"/>
    <property type="match status" value="1"/>
</dbReference>
<name>A0ABS6XVI2_9FLAO</name>
<keyword evidence="1" id="KW-0472">Membrane</keyword>
<feature type="domain" description="Glycosyltransferase 2-like" evidence="2">
    <location>
        <begin position="7"/>
        <end position="172"/>
    </location>
</feature>
<keyword evidence="4" id="KW-1185">Reference proteome</keyword>
<evidence type="ECO:0000313" key="3">
    <source>
        <dbReference type="EMBL" id="MBW4360367.1"/>
    </source>
</evidence>
<gene>
    <name evidence="3" type="ORF">KZH69_07700</name>
</gene>
<dbReference type="RefSeq" id="WP_219316851.1">
    <property type="nucleotide sequence ID" value="NZ_JAHWYN010000005.1"/>
</dbReference>
<dbReference type="CDD" id="cd00761">
    <property type="entry name" value="Glyco_tranf_GTA_type"/>
    <property type="match status" value="1"/>
</dbReference>
<organism evidence="3 4">
    <name type="scientific">Flavobacterium taihuense</name>
    <dbReference type="NCBI Taxonomy" id="2857508"/>
    <lineage>
        <taxon>Bacteria</taxon>
        <taxon>Pseudomonadati</taxon>
        <taxon>Bacteroidota</taxon>
        <taxon>Flavobacteriia</taxon>
        <taxon>Flavobacteriales</taxon>
        <taxon>Flavobacteriaceae</taxon>
        <taxon>Flavobacterium</taxon>
    </lineage>
</organism>
<comment type="caution">
    <text evidence="3">The sequence shown here is derived from an EMBL/GenBank/DDBJ whole genome shotgun (WGS) entry which is preliminary data.</text>
</comment>
<evidence type="ECO:0000259" key="2">
    <source>
        <dbReference type="Pfam" id="PF00535"/>
    </source>
</evidence>
<accession>A0ABS6XVI2</accession>
<proteinExistence type="predicted"/>
<dbReference type="PANTHER" id="PTHR22916:SF3">
    <property type="entry name" value="UDP-GLCNAC:BETAGAL BETA-1,3-N-ACETYLGLUCOSAMINYLTRANSFERASE-LIKE PROTEIN 1"/>
    <property type="match status" value="1"/>
</dbReference>
<keyword evidence="1" id="KW-0812">Transmembrane</keyword>
<sequence length="322" mass="37760">MEIPLVSIIIPAYNSKAFIEETIESALQQTYNNIEIILVNDGSTDGIEELFGGFQRQGVLCFTIENSGASNARNFGFLKSQGAFIQYLDADDLLHPHKIAKQIESMRKNNATICFSKWVMFENHIEDSQMFKFSKVNYLNPKNGKELLFSFGMENWFVPPISWLTSRNLIEKAGLWNVEISNNDDGEFFFRVLYNAEKVICIDEVYSYYRVLETNSLSKLNSTTKINSAYTSYRLIEELLLNNYHKELMCYPKRLYYTHYLMIRNDFPELAKRSAKAFDQLRTDCFLSRKKKYWIIINWFGLYKGTLIYDFVLKVLFNIKRI</sequence>
<dbReference type="Pfam" id="PF00535">
    <property type="entry name" value="Glycos_transf_2"/>
    <property type="match status" value="1"/>
</dbReference>
<dbReference type="Proteomes" id="UP000812031">
    <property type="component" value="Unassembled WGS sequence"/>
</dbReference>
<protein>
    <submittedName>
        <fullName evidence="3">Glycosyltransferase family 2 protein</fullName>
    </submittedName>
</protein>
<keyword evidence="1" id="KW-1133">Transmembrane helix</keyword>